<evidence type="ECO:0000313" key="2">
    <source>
        <dbReference type="Proteomes" id="UP000789759"/>
    </source>
</evidence>
<proteinExistence type="predicted"/>
<sequence length="64" mass="7184">VRHIETGLLEQVIEGINVRTYFPTPMNFSDVDTDSSMIFSLKIIGGIGISQTLKDTTLKYDYSN</sequence>
<name>A0A9N9NMH9_9GLOM</name>
<accession>A0A9N9NMH9</accession>
<dbReference type="OrthoDB" id="2446020at2759"/>
<dbReference type="EMBL" id="CAJVQA010017120">
    <property type="protein sequence ID" value="CAG8747040.1"/>
    <property type="molecule type" value="Genomic_DNA"/>
</dbReference>
<dbReference type="Proteomes" id="UP000789759">
    <property type="component" value="Unassembled WGS sequence"/>
</dbReference>
<reference evidence="1" key="1">
    <citation type="submission" date="2021-06" db="EMBL/GenBank/DDBJ databases">
        <authorList>
            <person name="Kallberg Y."/>
            <person name="Tangrot J."/>
            <person name="Rosling A."/>
        </authorList>
    </citation>
    <scope>NUCLEOTIDE SEQUENCE</scope>
    <source>
        <strain evidence="1">FL966</strain>
    </source>
</reference>
<dbReference type="AlphaFoldDB" id="A0A9N9NMH9"/>
<comment type="caution">
    <text evidence="1">The sequence shown here is derived from an EMBL/GenBank/DDBJ whole genome shotgun (WGS) entry which is preliminary data.</text>
</comment>
<evidence type="ECO:0000313" key="1">
    <source>
        <dbReference type="EMBL" id="CAG8747040.1"/>
    </source>
</evidence>
<keyword evidence="2" id="KW-1185">Reference proteome</keyword>
<organism evidence="1 2">
    <name type="scientific">Cetraspora pellucida</name>
    <dbReference type="NCBI Taxonomy" id="1433469"/>
    <lineage>
        <taxon>Eukaryota</taxon>
        <taxon>Fungi</taxon>
        <taxon>Fungi incertae sedis</taxon>
        <taxon>Mucoromycota</taxon>
        <taxon>Glomeromycotina</taxon>
        <taxon>Glomeromycetes</taxon>
        <taxon>Diversisporales</taxon>
        <taxon>Gigasporaceae</taxon>
        <taxon>Cetraspora</taxon>
    </lineage>
</organism>
<gene>
    <name evidence="1" type="ORF">CPELLU_LOCUS14453</name>
</gene>
<protein>
    <submittedName>
        <fullName evidence="1">4376_t:CDS:1</fullName>
    </submittedName>
</protein>
<feature type="non-terminal residue" evidence="1">
    <location>
        <position position="1"/>
    </location>
</feature>